<dbReference type="EMBL" id="FWXT01000001">
    <property type="protein sequence ID" value="SMC45909.1"/>
    <property type="molecule type" value="Genomic_DNA"/>
</dbReference>
<evidence type="ECO:0000313" key="2">
    <source>
        <dbReference type="Proteomes" id="UP000192756"/>
    </source>
</evidence>
<sequence>MKPVVCKHCQAVDKHHSIACYYQLKKPIKKSAARPVKIKAIKIKPAKPRSVSLMDRPLPWLLNSAQEWFNKYIRLRDSKNGMFKCISCGAFKSNDQLNAGHFYSVGGHSYLRFNEKNVHGQCIKCNCHEHANLLNYRKNLIKKIGQEEVDKLEAWCKFSHKWDKIQVIAIIQLYKNKCKTDFL</sequence>
<keyword evidence="2" id="KW-1185">Reference proteome</keyword>
<dbReference type="AlphaFoldDB" id="A0A1W1ZBV6"/>
<accession>A0A1W1ZBV6</accession>
<name>A0A1W1ZBV6_9SPHI</name>
<gene>
    <name evidence="1" type="ORF">SAMN04488524_0578</name>
</gene>
<dbReference type="Pfam" id="PF05766">
    <property type="entry name" value="NinG"/>
    <property type="match status" value="1"/>
</dbReference>
<protein>
    <submittedName>
        <fullName evidence="1">Bacteriophage Lambda NinG protein</fullName>
    </submittedName>
</protein>
<evidence type="ECO:0000313" key="1">
    <source>
        <dbReference type="EMBL" id="SMC45909.1"/>
    </source>
</evidence>
<proteinExistence type="predicted"/>
<dbReference type="Proteomes" id="UP000192756">
    <property type="component" value="Unassembled WGS sequence"/>
</dbReference>
<dbReference type="STRING" id="151894.SAMN04488524_0578"/>
<dbReference type="RefSeq" id="WP_084236906.1">
    <property type="nucleotide sequence ID" value="NZ_FWXT01000001.1"/>
</dbReference>
<dbReference type="OrthoDB" id="5741553at2"/>
<reference evidence="2" key="1">
    <citation type="submission" date="2017-04" db="EMBL/GenBank/DDBJ databases">
        <authorList>
            <person name="Varghese N."/>
            <person name="Submissions S."/>
        </authorList>
    </citation>
    <scope>NUCLEOTIDE SEQUENCE [LARGE SCALE GENOMIC DNA]</scope>
    <source>
        <strain evidence="2">DSM 12126</strain>
    </source>
</reference>
<dbReference type="InterPro" id="IPR008713">
    <property type="entry name" value="Phage_lambda_NinG"/>
</dbReference>
<organism evidence="1 2">
    <name type="scientific">Pedobacter africanus</name>
    <dbReference type="NCBI Taxonomy" id="151894"/>
    <lineage>
        <taxon>Bacteria</taxon>
        <taxon>Pseudomonadati</taxon>
        <taxon>Bacteroidota</taxon>
        <taxon>Sphingobacteriia</taxon>
        <taxon>Sphingobacteriales</taxon>
        <taxon>Sphingobacteriaceae</taxon>
        <taxon>Pedobacter</taxon>
    </lineage>
</organism>